<feature type="coiled-coil region" evidence="8">
    <location>
        <begin position="576"/>
        <end position="677"/>
    </location>
</feature>
<proteinExistence type="predicted"/>
<keyword evidence="3" id="KW-0509">mRNA transport</keyword>
<protein>
    <recommendedName>
        <fullName evidence="10">Nuclear pore complex protein Nup88</fullName>
    </recommendedName>
</protein>
<evidence type="ECO:0000256" key="2">
    <source>
        <dbReference type="ARBA" id="ARBA00022448"/>
    </source>
</evidence>
<dbReference type="GO" id="GO:0006606">
    <property type="term" value="P:protein import into nucleus"/>
    <property type="evidence" value="ECO:0007669"/>
    <property type="project" value="TreeGrafter"/>
</dbReference>
<dbReference type="GO" id="GO:0000055">
    <property type="term" value="P:ribosomal large subunit export from nucleus"/>
    <property type="evidence" value="ECO:0007669"/>
    <property type="project" value="InterPro"/>
</dbReference>
<evidence type="ECO:0000313" key="9">
    <source>
        <dbReference type="EMBL" id="CAD8584660.1"/>
    </source>
</evidence>
<dbReference type="AlphaFoldDB" id="A0A7S0KKF9"/>
<dbReference type="GO" id="GO:0000056">
    <property type="term" value="P:ribosomal small subunit export from nucleus"/>
    <property type="evidence" value="ECO:0007669"/>
    <property type="project" value="InterPro"/>
</dbReference>
<keyword evidence="8" id="KW-0175">Coiled coil</keyword>
<evidence type="ECO:0000256" key="3">
    <source>
        <dbReference type="ARBA" id="ARBA00022816"/>
    </source>
</evidence>
<keyword evidence="2" id="KW-0813">Transport</keyword>
<dbReference type="GO" id="GO:0005643">
    <property type="term" value="C:nuclear pore"/>
    <property type="evidence" value="ECO:0007669"/>
    <property type="project" value="UniProtKB-SubCell"/>
</dbReference>
<name>A0A7S0KKF9_9CHLO</name>
<keyword evidence="5" id="KW-0811">Translocation</keyword>
<organism evidence="9">
    <name type="scientific">Ostreococcus mediterraneus</name>
    <dbReference type="NCBI Taxonomy" id="1486918"/>
    <lineage>
        <taxon>Eukaryota</taxon>
        <taxon>Viridiplantae</taxon>
        <taxon>Chlorophyta</taxon>
        <taxon>Mamiellophyceae</taxon>
        <taxon>Mamiellales</taxon>
        <taxon>Bathycoccaceae</taxon>
        <taxon>Ostreococcus</taxon>
    </lineage>
</organism>
<dbReference type="InterPro" id="IPR019321">
    <property type="entry name" value="Nucleoporin_Nup88"/>
</dbReference>
<accession>A0A7S0KKF9</accession>
<keyword evidence="6" id="KW-0906">Nuclear pore complex</keyword>
<dbReference type="Pfam" id="PF10168">
    <property type="entry name" value="Nup88"/>
    <property type="match status" value="1"/>
</dbReference>
<dbReference type="InterPro" id="IPR037700">
    <property type="entry name" value="NUP88/NUP82"/>
</dbReference>
<evidence type="ECO:0000256" key="1">
    <source>
        <dbReference type="ARBA" id="ARBA00004567"/>
    </source>
</evidence>
<evidence type="ECO:0000256" key="8">
    <source>
        <dbReference type="SAM" id="Coils"/>
    </source>
</evidence>
<dbReference type="GO" id="GO:0017056">
    <property type="term" value="F:structural constituent of nuclear pore"/>
    <property type="evidence" value="ECO:0007669"/>
    <property type="project" value="InterPro"/>
</dbReference>
<evidence type="ECO:0000256" key="4">
    <source>
        <dbReference type="ARBA" id="ARBA00022927"/>
    </source>
</evidence>
<evidence type="ECO:0000256" key="7">
    <source>
        <dbReference type="ARBA" id="ARBA00023242"/>
    </source>
</evidence>
<sequence>MSRTNAVSEDERGVVYVVNARGEIRSTPSRDVVSYAREVDASTITSGCLPATRYLPQYAPTFVAEHVCASPSGRLACVHGRGGEGAGERRRAACYVACLSASDSSTAGSDRTCVTARVCEDAFEAVASTRVVRCAWHPNADATLAMLTSDGVFRLINCDDVASSGKVVVEKSWRLDIDGSFPESSPVRPDVVDFAFAPANGWGAFTVYFLTKSGDVHGMCPVVARGAKYPRVTLTNLAVENETTAMWMDDTFPDLSDKRLPVVAAHAAASDTGAPVALQGPLPRRQAPHMAGSDAEEDALELTVSAFSGGGGSGNVVATLHAGAVHIHIIPSELKPAWCEGPFQNMRGYTFTMSNASASVEELPSLMTVDTIQLSSSPGTQSLAKVQFASVRWDPALRERVFACINGVVHSIILTWLPVLEMAAEDMVDENKNEAESLPLPHVETLCDVDAPLLGLHPLGDPLAEGVVVALRRDGTYRMLIPPPVSAVAETSSEITTPSKSAVAMQPQMLEASSRSELRALAEGVRRDKLKTIEEIMKDAGIDADMKIGDQGSNEALAKCASALKEIYVDYARDVHDEVRTTALRLQSEIKRQKDEVTALLKSANDAIERHNMLIERIESAATTHEDIRAKLRNLAEREKKIPHPLTKAEKVLKAQMEAYNADVPLIQQRIEELSERAAVATEREDDDIGYVGSRRVNGGAGHEPSAEDRNVRKALIEQGETIKSNVAKLKLIEEIIEQRYQ</sequence>
<dbReference type="PANTHER" id="PTHR13257">
    <property type="entry name" value="NUCLEOPORIN NUP84-RELATED"/>
    <property type="match status" value="1"/>
</dbReference>
<dbReference type="EMBL" id="HBEW01005957">
    <property type="protein sequence ID" value="CAD8584660.1"/>
    <property type="molecule type" value="Transcribed_RNA"/>
</dbReference>
<gene>
    <name evidence="9" type="ORF">OMED0929_LOCUS5035</name>
</gene>
<keyword evidence="4" id="KW-0653">Protein transport</keyword>
<evidence type="ECO:0000256" key="6">
    <source>
        <dbReference type="ARBA" id="ARBA00023132"/>
    </source>
</evidence>
<keyword evidence="7" id="KW-0539">Nucleus</keyword>
<dbReference type="GO" id="GO:0006406">
    <property type="term" value="P:mRNA export from nucleus"/>
    <property type="evidence" value="ECO:0007669"/>
    <property type="project" value="TreeGrafter"/>
</dbReference>
<reference evidence="9" key="1">
    <citation type="submission" date="2021-01" db="EMBL/GenBank/DDBJ databases">
        <authorList>
            <person name="Corre E."/>
            <person name="Pelletier E."/>
            <person name="Niang G."/>
            <person name="Scheremetjew M."/>
            <person name="Finn R."/>
            <person name="Kale V."/>
            <person name="Holt S."/>
            <person name="Cochrane G."/>
            <person name="Meng A."/>
            <person name="Brown T."/>
            <person name="Cohen L."/>
        </authorList>
    </citation>
    <scope>NUCLEOTIDE SEQUENCE</scope>
    <source>
        <strain evidence="9">Clade-D-RCC2572</strain>
    </source>
</reference>
<evidence type="ECO:0008006" key="10">
    <source>
        <dbReference type="Google" id="ProtNLM"/>
    </source>
</evidence>
<dbReference type="PANTHER" id="PTHR13257:SF0">
    <property type="entry name" value="NUCLEAR PORE COMPLEX PROTEIN NUP88"/>
    <property type="match status" value="1"/>
</dbReference>
<comment type="subcellular location">
    <subcellularLocation>
        <location evidence="1">Nucleus</location>
        <location evidence="1">Nuclear pore complex</location>
    </subcellularLocation>
</comment>
<evidence type="ECO:0000256" key="5">
    <source>
        <dbReference type="ARBA" id="ARBA00023010"/>
    </source>
</evidence>